<dbReference type="InterPro" id="IPR013597">
    <property type="entry name" value="Mat_intron_G2"/>
</dbReference>
<reference evidence="2 3" key="1">
    <citation type="submission" date="2022-04" db="EMBL/GenBank/DDBJ databases">
        <title>Genome draft of Actinomadura sp. ATCC 31491.</title>
        <authorList>
            <person name="Shi X."/>
            <person name="Du Y."/>
        </authorList>
    </citation>
    <scope>NUCLEOTIDE SEQUENCE [LARGE SCALE GENOMIC DNA]</scope>
    <source>
        <strain evidence="2 3">ATCC 31491</strain>
    </source>
</reference>
<dbReference type="NCBIfam" id="TIGR04416">
    <property type="entry name" value="group_II_RT_mat"/>
    <property type="match status" value="1"/>
</dbReference>
<dbReference type="InterPro" id="IPR000477">
    <property type="entry name" value="RT_dom"/>
</dbReference>
<dbReference type="GO" id="GO:0003964">
    <property type="term" value="F:RNA-directed DNA polymerase activity"/>
    <property type="evidence" value="ECO:0007669"/>
    <property type="project" value="UniProtKB-KW"/>
</dbReference>
<dbReference type="InterPro" id="IPR030931">
    <property type="entry name" value="Group_II_RT_mat"/>
</dbReference>
<organism evidence="2 3">
    <name type="scientific">Actinomadura luzonensis</name>
    <dbReference type="NCBI Taxonomy" id="2805427"/>
    <lineage>
        <taxon>Bacteria</taxon>
        <taxon>Bacillati</taxon>
        <taxon>Actinomycetota</taxon>
        <taxon>Actinomycetes</taxon>
        <taxon>Streptosporangiales</taxon>
        <taxon>Thermomonosporaceae</taxon>
        <taxon>Actinomadura</taxon>
    </lineage>
</organism>
<dbReference type="Proteomes" id="UP001317259">
    <property type="component" value="Unassembled WGS sequence"/>
</dbReference>
<protein>
    <submittedName>
        <fullName evidence="2">Group II intron reverse transcriptase/maturase</fullName>
        <ecNumber evidence="2">2.7.7.49</ecNumber>
    </submittedName>
</protein>
<dbReference type="RefSeq" id="WP_242384135.1">
    <property type="nucleotide sequence ID" value="NZ_JAKRKC020000001.1"/>
</dbReference>
<comment type="caution">
    <text evidence="2">The sequence shown here is derived from an EMBL/GenBank/DDBJ whole genome shotgun (WGS) entry which is preliminary data.</text>
</comment>
<name>A0ABT0FSI4_9ACTN</name>
<dbReference type="SUPFAM" id="SSF56672">
    <property type="entry name" value="DNA/RNA polymerases"/>
    <property type="match status" value="1"/>
</dbReference>
<dbReference type="PANTHER" id="PTHR34047:SF8">
    <property type="entry name" value="PROTEIN YKFC"/>
    <property type="match status" value="1"/>
</dbReference>
<dbReference type="InterPro" id="IPR051083">
    <property type="entry name" value="GrpII_Intron_Splice-Mob/Def"/>
</dbReference>
<dbReference type="CDD" id="cd01651">
    <property type="entry name" value="RT_G2_intron"/>
    <property type="match status" value="1"/>
</dbReference>
<keyword evidence="2" id="KW-0695">RNA-directed DNA polymerase</keyword>
<dbReference type="Pfam" id="PF00078">
    <property type="entry name" value="RVT_1"/>
    <property type="match status" value="1"/>
</dbReference>
<feature type="domain" description="Reverse transcriptase" evidence="1">
    <location>
        <begin position="103"/>
        <end position="353"/>
    </location>
</feature>
<evidence type="ECO:0000313" key="3">
    <source>
        <dbReference type="Proteomes" id="UP001317259"/>
    </source>
</evidence>
<evidence type="ECO:0000259" key="1">
    <source>
        <dbReference type="PROSITE" id="PS50878"/>
    </source>
</evidence>
<keyword evidence="3" id="KW-1185">Reference proteome</keyword>
<accession>A0ABT0FSI4</accession>
<dbReference type="Pfam" id="PF08388">
    <property type="entry name" value="GIIM"/>
    <property type="match status" value="1"/>
</dbReference>
<dbReference type="PROSITE" id="PS50878">
    <property type="entry name" value="RT_POL"/>
    <property type="match status" value="1"/>
</dbReference>
<gene>
    <name evidence="2" type="primary">ltrA</name>
    <name evidence="2" type="ORF">MF672_016135</name>
</gene>
<keyword evidence="2" id="KW-0548">Nucleotidyltransferase</keyword>
<dbReference type="EC" id="2.7.7.49" evidence="2"/>
<proteinExistence type="predicted"/>
<evidence type="ECO:0000313" key="2">
    <source>
        <dbReference type="EMBL" id="MCK2215306.1"/>
    </source>
</evidence>
<sequence>MSVKEKSAMSEDAPVNAGAVRWPDADPAYLAVRRMQSKLHRWAVKDPDRRFGDLFNLVYDPAFLMHAWERVSTNTGGRTPGVDRATALQIETRIGVEAFLAQIRTSLKSGEFEPAEVRQVMIPKAGGKLRKLGIPTIADRVVQASLKAVLEPIFEADFLPSSYGFRPNRRAHDAVAEIHHLSSGSMKYHWILEADIHACFDEIEHTALMTRLRARISDKRVNTLVKAFLKSGVMTTIGDWEATPAGTPQGGVLSPLLANIALSALDEHFDRQWKREMRTDKWRARRRRNGLGNWRLIRYADDFVVVVSGERHHAEALREEVTGVLAPLGLRLSPDKTRVVHIDEGFDFLGFHIRRQRKRGTQKYYVYTKPSRRAIQAIKDKVKDRTRRAYQDMRPDELLISLNRTLRGWANYFRHGVSKAIFGAIDYHAWHRIVAWIFRKHSRISWQQLIRRFCLPGTWKLACNGVEFTGASSVKVTRYRYRGTKIPTPWTPPPATAAAGG</sequence>
<dbReference type="InterPro" id="IPR043502">
    <property type="entry name" value="DNA/RNA_pol_sf"/>
</dbReference>
<dbReference type="PANTHER" id="PTHR34047">
    <property type="entry name" value="NUCLEAR INTRON MATURASE 1, MITOCHONDRIAL-RELATED"/>
    <property type="match status" value="1"/>
</dbReference>
<dbReference type="EMBL" id="JAKRKC020000001">
    <property type="protein sequence ID" value="MCK2215306.1"/>
    <property type="molecule type" value="Genomic_DNA"/>
</dbReference>
<keyword evidence="2" id="KW-0808">Transferase</keyword>